<dbReference type="AlphaFoldDB" id="T0JXL8"/>
<evidence type="ECO:0000313" key="1">
    <source>
        <dbReference type="EMBL" id="EQB44249.1"/>
    </source>
</evidence>
<comment type="caution">
    <text evidence="1">The sequence shown here is derived from an EMBL/GenBank/DDBJ whole genome shotgun (WGS) entry which is preliminary data.</text>
</comment>
<dbReference type="EMBL" id="AMYD01004053">
    <property type="protein sequence ID" value="EQB44249.1"/>
    <property type="molecule type" value="Genomic_DNA"/>
</dbReference>
<dbReference type="Proteomes" id="UP000015530">
    <property type="component" value="Unassembled WGS sequence"/>
</dbReference>
<proteinExistence type="predicted"/>
<accession>T0JXL8</accession>
<evidence type="ECO:0000313" key="2">
    <source>
        <dbReference type="Proteomes" id="UP000015530"/>
    </source>
</evidence>
<reference evidence="2" key="1">
    <citation type="journal article" date="2013" name="Mol. Plant Microbe Interact.">
        <title>Global aspects of pacC regulation of pathogenicity genes in Colletotrichum gloeosporioides as revealed by transcriptome analysis.</title>
        <authorList>
            <person name="Alkan N."/>
            <person name="Meng X."/>
            <person name="Friedlander G."/>
            <person name="Reuveni E."/>
            <person name="Sukno S."/>
            <person name="Sherman A."/>
            <person name="Thon M."/>
            <person name="Fluhr R."/>
            <person name="Prusky D."/>
        </authorList>
    </citation>
    <scope>NUCLEOTIDE SEQUENCE [LARGE SCALE GENOMIC DNA]</scope>
    <source>
        <strain evidence="2">Cg-14</strain>
    </source>
</reference>
<gene>
    <name evidence="1" type="ORF">CGLO_17023</name>
</gene>
<organism evidence="1 2">
    <name type="scientific">Colletotrichum gloeosporioides (strain Cg-14)</name>
    <name type="common">Anthracnose fungus</name>
    <name type="synonym">Glomerella cingulata</name>
    <dbReference type="NCBI Taxonomy" id="1237896"/>
    <lineage>
        <taxon>Eukaryota</taxon>
        <taxon>Fungi</taxon>
        <taxon>Dikarya</taxon>
        <taxon>Ascomycota</taxon>
        <taxon>Pezizomycotina</taxon>
        <taxon>Sordariomycetes</taxon>
        <taxon>Hypocreomycetidae</taxon>
        <taxon>Glomerellales</taxon>
        <taxon>Glomerellaceae</taxon>
        <taxon>Colletotrichum</taxon>
        <taxon>Colletotrichum gloeosporioides species complex</taxon>
    </lineage>
</organism>
<dbReference type="HOGENOM" id="CLU_3429963_0_0_1"/>
<sequence length="19" mass="2218">MKFDDAGTSWKFSPNTEWA</sequence>
<name>T0JXL8_COLGC</name>
<protein>
    <submittedName>
        <fullName evidence="1">Uncharacterized protein</fullName>
    </submittedName>
</protein>